<evidence type="ECO:0000259" key="3">
    <source>
        <dbReference type="PROSITE" id="PS50853"/>
    </source>
</evidence>
<dbReference type="InterPro" id="IPR036116">
    <property type="entry name" value="FN3_sf"/>
</dbReference>
<dbReference type="SMART" id="SM00060">
    <property type="entry name" value="FN3"/>
    <property type="match status" value="1"/>
</dbReference>
<gene>
    <name evidence="4" type="ORF">GCM10010492_43480</name>
</gene>
<name>A0ABP3DU44_9PSEU</name>
<comment type="caution">
    <text evidence="4">The sequence shown here is derived from an EMBL/GenBank/DDBJ whole genome shotgun (WGS) entry which is preliminary data.</text>
</comment>
<dbReference type="EMBL" id="BAAABU010000009">
    <property type="protein sequence ID" value="GAA0239604.1"/>
    <property type="molecule type" value="Genomic_DNA"/>
</dbReference>
<organism evidence="4 5">
    <name type="scientific">Saccharothrix mutabilis subsp. mutabilis</name>
    <dbReference type="NCBI Taxonomy" id="66855"/>
    <lineage>
        <taxon>Bacteria</taxon>
        <taxon>Bacillati</taxon>
        <taxon>Actinomycetota</taxon>
        <taxon>Actinomycetes</taxon>
        <taxon>Pseudonocardiales</taxon>
        <taxon>Pseudonocardiaceae</taxon>
        <taxon>Saccharothrix</taxon>
    </lineage>
</organism>
<evidence type="ECO:0000256" key="1">
    <source>
        <dbReference type="ARBA" id="ARBA00023295"/>
    </source>
</evidence>
<feature type="domain" description="Fibronectin type-III" evidence="3">
    <location>
        <begin position="53"/>
        <end position="133"/>
    </location>
</feature>
<keyword evidence="1" id="KW-0378">Hydrolase</keyword>
<dbReference type="PROSITE" id="PS50853">
    <property type="entry name" value="FN3"/>
    <property type="match status" value="1"/>
</dbReference>
<dbReference type="RefSeq" id="WP_343935676.1">
    <property type="nucleotide sequence ID" value="NZ_BAAABU010000009.1"/>
</dbReference>
<evidence type="ECO:0000313" key="4">
    <source>
        <dbReference type="EMBL" id="GAA0239604.1"/>
    </source>
</evidence>
<dbReference type="Proteomes" id="UP001500416">
    <property type="component" value="Unassembled WGS sequence"/>
</dbReference>
<reference evidence="5" key="1">
    <citation type="journal article" date="2019" name="Int. J. Syst. Evol. Microbiol.">
        <title>The Global Catalogue of Microorganisms (GCM) 10K type strain sequencing project: providing services to taxonomists for standard genome sequencing and annotation.</title>
        <authorList>
            <consortium name="The Broad Institute Genomics Platform"/>
            <consortium name="The Broad Institute Genome Sequencing Center for Infectious Disease"/>
            <person name="Wu L."/>
            <person name="Ma J."/>
        </authorList>
    </citation>
    <scope>NUCLEOTIDE SEQUENCE [LARGE SCALE GENOMIC DNA]</scope>
    <source>
        <strain evidence="5">JCM 3380</strain>
    </source>
</reference>
<dbReference type="Gene3D" id="2.60.40.10">
    <property type="entry name" value="Immunoglobulins"/>
    <property type="match status" value="1"/>
</dbReference>
<accession>A0ABP3DU44</accession>
<sequence length="586" mass="62029">MRRKVLVWLGGLVLVAGAVVVLRNESAPPPAREFARFLDERVEQVADTQPLRRPADLTLTALDATSLRATWTPTDGLTHGGFEVRWAGRTRLVRGTETELTDLDPDGEVTVEVRAVGPLGDRSEPVVAQAVPRLAHDPAWADGLVQPIDRFDGPEALSPRRWRVVDGGGECLGLRPLNGRRLEVACDLLDLQSNVPMRLGVPAADGAVGRVVVTTDGPTAADGRVLLALLPEPFHGLGHLTKPYPPGSVVLTLARHGATFDFGDGLTPTTKVVPVIGTAPPPTPGVRHRWELRVLPDAVVALRDGEALATAPVAVPWTTAHPRLGFRDARGTRVDTFGVGGAPESPVPVSLVRLGPTRLVEDVLVPLGTVAPNRLEGASGVRVVARVARQRGGEALPVTVEFGDRSAPAVTVPFGGTGPMAAQFVHADFPQPLPDREVEVRLRAPEAFFVLDAHLLVSDGQATARRPLPRVADRGPVTPEVPEAVVAVVHESGPGGAFPRGGKARVVVELDGTPGEVAAVKGVEVDLDGEGVVVLPVNGSAGGRLEFLVDLDRVSTGSHRVAVRVLPVDERGRTRSAEYSFEIRPL</sequence>
<evidence type="ECO:0000313" key="5">
    <source>
        <dbReference type="Proteomes" id="UP001500416"/>
    </source>
</evidence>
<proteinExistence type="predicted"/>
<dbReference type="InterPro" id="IPR003961">
    <property type="entry name" value="FN3_dom"/>
</dbReference>
<protein>
    <recommendedName>
        <fullName evidence="3">Fibronectin type-III domain-containing protein</fullName>
    </recommendedName>
</protein>
<keyword evidence="2" id="KW-0624">Polysaccharide degradation</keyword>
<keyword evidence="2" id="KW-0119">Carbohydrate metabolism</keyword>
<keyword evidence="5" id="KW-1185">Reference proteome</keyword>
<evidence type="ECO:0000256" key="2">
    <source>
        <dbReference type="ARBA" id="ARBA00023326"/>
    </source>
</evidence>
<keyword evidence="1" id="KW-0326">Glycosidase</keyword>
<dbReference type="SUPFAM" id="SSF49265">
    <property type="entry name" value="Fibronectin type III"/>
    <property type="match status" value="1"/>
</dbReference>
<dbReference type="InterPro" id="IPR013783">
    <property type="entry name" value="Ig-like_fold"/>
</dbReference>
<dbReference type="CDD" id="cd00063">
    <property type="entry name" value="FN3"/>
    <property type="match status" value="1"/>
</dbReference>